<dbReference type="GO" id="GO:0016020">
    <property type="term" value="C:membrane"/>
    <property type="evidence" value="ECO:0007669"/>
    <property type="project" value="UniProtKB-SubCell"/>
</dbReference>
<dbReference type="Gene3D" id="3.80.10.10">
    <property type="entry name" value="Ribonuclease Inhibitor"/>
    <property type="match status" value="1"/>
</dbReference>
<evidence type="ECO:0000313" key="4">
    <source>
        <dbReference type="EMBL" id="KDO51424.1"/>
    </source>
</evidence>
<name>A0A067E898_CITSI</name>
<dbReference type="PANTHER" id="PTHR48053">
    <property type="entry name" value="LEUCINE RICH REPEAT FAMILY PROTEIN, EXPRESSED"/>
    <property type="match status" value="1"/>
</dbReference>
<keyword evidence="3" id="KW-0675">Receptor</keyword>
<dbReference type="InterPro" id="IPR001611">
    <property type="entry name" value="Leu-rich_rpt"/>
</dbReference>
<dbReference type="InterPro" id="IPR032675">
    <property type="entry name" value="LRR_dom_sf"/>
</dbReference>
<keyword evidence="5" id="KW-1185">Reference proteome</keyword>
<dbReference type="Pfam" id="PF00560">
    <property type="entry name" value="LRR_1"/>
    <property type="match status" value="3"/>
</dbReference>
<comment type="subcellular location">
    <subcellularLocation>
        <location evidence="1">Membrane</location>
        <topology evidence="1">Single-pass type I membrane protein</topology>
    </subcellularLocation>
</comment>
<evidence type="ECO:0000256" key="2">
    <source>
        <dbReference type="ARBA" id="ARBA00022729"/>
    </source>
</evidence>
<protein>
    <submittedName>
        <fullName evidence="4">Uncharacterized protein</fullName>
    </submittedName>
</protein>
<evidence type="ECO:0000256" key="1">
    <source>
        <dbReference type="ARBA" id="ARBA00004479"/>
    </source>
</evidence>
<dbReference type="EMBL" id="KK785056">
    <property type="protein sequence ID" value="KDO51424.1"/>
    <property type="molecule type" value="Genomic_DNA"/>
</dbReference>
<feature type="non-terminal residue" evidence="4">
    <location>
        <position position="1"/>
    </location>
</feature>
<gene>
    <name evidence="4" type="ORF">CISIN_1g038090mg</name>
</gene>
<evidence type="ECO:0000313" key="5">
    <source>
        <dbReference type="Proteomes" id="UP000027120"/>
    </source>
</evidence>
<feature type="non-terminal residue" evidence="4">
    <location>
        <position position="186"/>
    </location>
</feature>
<dbReference type="AlphaFoldDB" id="A0A067E898"/>
<organism evidence="4 5">
    <name type="scientific">Citrus sinensis</name>
    <name type="common">Sweet orange</name>
    <name type="synonym">Citrus aurantium var. sinensis</name>
    <dbReference type="NCBI Taxonomy" id="2711"/>
    <lineage>
        <taxon>Eukaryota</taxon>
        <taxon>Viridiplantae</taxon>
        <taxon>Streptophyta</taxon>
        <taxon>Embryophyta</taxon>
        <taxon>Tracheophyta</taxon>
        <taxon>Spermatophyta</taxon>
        <taxon>Magnoliopsida</taxon>
        <taxon>eudicotyledons</taxon>
        <taxon>Gunneridae</taxon>
        <taxon>Pentapetalae</taxon>
        <taxon>rosids</taxon>
        <taxon>malvids</taxon>
        <taxon>Sapindales</taxon>
        <taxon>Rutaceae</taxon>
        <taxon>Aurantioideae</taxon>
        <taxon>Citrus</taxon>
    </lineage>
</organism>
<evidence type="ECO:0000256" key="3">
    <source>
        <dbReference type="ARBA" id="ARBA00023170"/>
    </source>
</evidence>
<sequence>HSQRKINEQDFGVETSNISRVARALQLGVLDLSYNHFAFKLQKSGLSNLAKKLTNLIEIYLIDVDTSSAVSPTLTNLSSLIYLSISECSSQDLFGYLPKSQKGSLLEDLRLSFTKFLGKIPPSLGNLTNLEDRYLSDNGFSGELPTSLGKLNSLKTFDISSCNILGKIPTSLLIRLPPSVALSSTP</sequence>
<proteinExistence type="predicted"/>
<dbReference type="Proteomes" id="UP000027120">
    <property type="component" value="Unassembled WGS sequence"/>
</dbReference>
<dbReference type="STRING" id="2711.A0A067E898"/>
<dbReference type="PANTHER" id="PTHR48053:SF71">
    <property type="entry name" value="LEUCINE RICH REPEAT FAMILY PROTEIN, EXPRESSED"/>
    <property type="match status" value="1"/>
</dbReference>
<accession>A0A067E898</accession>
<dbReference type="InterPro" id="IPR051716">
    <property type="entry name" value="Plant_RL_S/T_kinase"/>
</dbReference>
<reference evidence="4 5" key="1">
    <citation type="submission" date="2014-04" db="EMBL/GenBank/DDBJ databases">
        <authorList>
            <consortium name="International Citrus Genome Consortium"/>
            <person name="Gmitter F."/>
            <person name="Chen C."/>
            <person name="Farmerie W."/>
            <person name="Harkins T."/>
            <person name="Desany B."/>
            <person name="Mohiuddin M."/>
            <person name="Kodira C."/>
            <person name="Borodovsky M."/>
            <person name="Lomsadze A."/>
            <person name="Burns P."/>
            <person name="Jenkins J."/>
            <person name="Prochnik S."/>
            <person name="Shu S."/>
            <person name="Chapman J."/>
            <person name="Pitluck S."/>
            <person name="Schmutz J."/>
            <person name="Rokhsar D."/>
        </authorList>
    </citation>
    <scope>NUCLEOTIDE SEQUENCE</scope>
</reference>
<dbReference type="SUPFAM" id="SSF52047">
    <property type="entry name" value="RNI-like"/>
    <property type="match status" value="1"/>
</dbReference>
<keyword evidence="2" id="KW-0732">Signal</keyword>
<dbReference type="SMR" id="A0A067E898"/>